<keyword evidence="1" id="KW-0812">Transmembrane</keyword>
<accession>A0ABS5FYB0</accession>
<evidence type="ECO:0000313" key="2">
    <source>
        <dbReference type="EMBL" id="MBR0801758.1"/>
    </source>
</evidence>
<dbReference type="Proteomes" id="UP001315278">
    <property type="component" value="Unassembled WGS sequence"/>
</dbReference>
<evidence type="ECO:0000313" key="3">
    <source>
        <dbReference type="Proteomes" id="UP001315278"/>
    </source>
</evidence>
<feature type="transmembrane region" description="Helical" evidence="1">
    <location>
        <begin position="6"/>
        <end position="26"/>
    </location>
</feature>
<gene>
    <name evidence="2" type="ORF">JQ615_41190</name>
</gene>
<keyword evidence="1" id="KW-0472">Membrane</keyword>
<dbReference type="RefSeq" id="WP_212495674.1">
    <property type="nucleotide sequence ID" value="NZ_JAFCJH010000106.1"/>
</dbReference>
<reference evidence="3" key="1">
    <citation type="journal article" date="2021" name="ISME J.">
        <title>Evolutionary origin and ecological implication of a unique nif island in free-living Bradyrhizobium lineages.</title>
        <authorList>
            <person name="Tao J."/>
        </authorList>
    </citation>
    <scope>NUCLEOTIDE SEQUENCE [LARGE SCALE GENOMIC DNA]</scope>
    <source>
        <strain evidence="3">SZCCT0434</strain>
    </source>
</reference>
<keyword evidence="3" id="KW-1185">Reference proteome</keyword>
<evidence type="ECO:0000256" key="1">
    <source>
        <dbReference type="SAM" id="Phobius"/>
    </source>
</evidence>
<protein>
    <submittedName>
        <fullName evidence="2">Uncharacterized protein</fullName>
    </submittedName>
</protein>
<name>A0ABS5FYB0_9BRAD</name>
<organism evidence="2 3">
    <name type="scientific">Bradyrhizobium jicamae</name>
    <dbReference type="NCBI Taxonomy" id="280332"/>
    <lineage>
        <taxon>Bacteria</taxon>
        <taxon>Pseudomonadati</taxon>
        <taxon>Pseudomonadota</taxon>
        <taxon>Alphaproteobacteria</taxon>
        <taxon>Hyphomicrobiales</taxon>
        <taxon>Nitrobacteraceae</taxon>
        <taxon>Bradyrhizobium</taxon>
    </lineage>
</organism>
<dbReference type="EMBL" id="JAFCJH010000106">
    <property type="protein sequence ID" value="MBR0801758.1"/>
    <property type="molecule type" value="Genomic_DNA"/>
</dbReference>
<sequence length="62" mass="7323">MDWSYLLGGVVIFLLLLAYHLHGSLFRRDTLRDEKLNRLIDERIDRMDLRRDRKHGSPSGSV</sequence>
<comment type="caution">
    <text evidence="2">The sequence shown here is derived from an EMBL/GenBank/DDBJ whole genome shotgun (WGS) entry which is preliminary data.</text>
</comment>
<proteinExistence type="predicted"/>
<keyword evidence="1" id="KW-1133">Transmembrane helix</keyword>